<proteinExistence type="predicted"/>
<evidence type="ECO:0000313" key="2">
    <source>
        <dbReference type="EMBL" id="CAE7259092.1"/>
    </source>
</evidence>
<reference evidence="2" key="1">
    <citation type="submission" date="2021-02" db="EMBL/GenBank/DDBJ databases">
        <authorList>
            <person name="Dougan E. K."/>
            <person name="Rhodes N."/>
            <person name="Thang M."/>
            <person name="Chan C."/>
        </authorList>
    </citation>
    <scope>NUCLEOTIDE SEQUENCE</scope>
</reference>
<feature type="region of interest" description="Disordered" evidence="1">
    <location>
        <begin position="183"/>
        <end position="202"/>
    </location>
</feature>
<evidence type="ECO:0000256" key="1">
    <source>
        <dbReference type="SAM" id="MobiDB-lite"/>
    </source>
</evidence>
<dbReference type="AlphaFoldDB" id="A0A812MMW4"/>
<dbReference type="Proteomes" id="UP000649617">
    <property type="component" value="Unassembled WGS sequence"/>
</dbReference>
<protein>
    <submittedName>
        <fullName evidence="2">Uncharacterized protein</fullName>
    </submittedName>
</protein>
<keyword evidence="3" id="KW-1185">Reference proteome</keyword>
<comment type="caution">
    <text evidence="2">The sequence shown here is derived from an EMBL/GenBank/DDBJ whole genome shotgun (WGS) entry which is preliminary data.</text>
</comment>
<feature type="region of interest" description="Disordered" evidence="1">
    <location>
        <begin position="146"/>
        <end position="168"/>
    </location>
</feature>
<feature type="compositionally biased region" description="Low complexity" evidence="1">
    <location>
        <begin position="185"/>
        <end position="202"/>
    </location>
</feature>
<feature type="compositionally biased region" description="Polar residues" evidence="1">
    <location>
        <begin position="157"/>
        <end position="166"/>
    </location>
</feature>
<accession>A0A812MMW4</accession>
<gene>
    <name evidence="2" type="ORF">SPIL2461_LOCUS5373</name>
</gene>
<dbReference type="EMBL" id="CAJNIZ010007558">
    <property type="protein sequence ID" value="CAE7259092.1"/>
    <property type="molecule type" value="Genomic_DNA"/>
</dbReference>
<evidence type="ECO:0000313" key="3">
    <source>
        <dbReference type="Proteomes" id="UP000649617"/>
    </source>
</evidence>
<organism evidence="2 3">
    <name type="scientific">Symbiodinium pilosum</name>
    <name type="common">Dinoflagellate</name>
    <dbReference type="NCBI Taxonomy" id="2952"/>
    <lineage>
        <taxon>Eukaryota</taxon>
        <taxon>Sar</taxon>
        <taxon>Alveolata</taxon>
        <taxon>Dinophyceae</taxon>
        <taxon>Suessiales</taxon>
        <taxon>Symbiodiniaceae</taxon>
        <taxon>Symbiodinium</taxon>
    </lineage>
</organism>
<name>A0A812MMW4_SYMPI</name>
<sequence length="202" mass="22907">MAQCGSTPMLRQSKSRLLCLYGTDAQRQKLRYCVGRRQTVKVTAEPPECKGALQGILHVLGKSWLQELLGCSRVPHALSQDVFHTLRPGQYPVTPEHLCLNCSVQDKLHRALRHLQRTHLETEKATEALAEQYASLRKHVTTVQRTARGEVERYPSPRQSKWTPQTRVDDQLHRASADDLAKYVSSARQASSKSLSWRSSPR</sequence>
<dbReference type="OrthoDB" id="415292at2759"/>